<evidence type="ECO:0000313" key="2">
    <source>
        <dbReference type="EMBL" id="ADV14897.1"/>
    </source>
</evidence>
<reference evidence="3" key="1">
    <citation type="submission" date="2011-01" db="EMBL/GenBank/DDBJ databases">
        <title>Complete sequence of chromosome of Mesorhizobium ciceri bv. biserrulae WSM1271.</title>
        <authorList>
            <person name="Lucas S."/>
            <person name="Copeland A."/>
            <person name="Lapidus A."/>
            <person name="Cheng J.-F."/>
            <person name="Goodwin L."/>
            <person name="Pitluck S."/>
            <person name="Teshima H."/>
            <person name="Detter J.C."/>
            <person name="Han C."/>
            <person name="Tapia R."/>
            <person name="Land M."/>
            <person name="Hauser L."/>
            <person name="Kyrpides N."/>
            <person name="Ivanova N."/>
            <person name="Nandasena K."/>
            <person name="Reeve W.G."/>
            <person name="Howieson J.G."/>
            <person name="O'Hara G."/>
            <person name="Tiwari R.P."/>
            <person name="Woyke T."/>
        </authorList>
    </citation>
    <scope>NUCLEOTIDE SEQUENCE [LARGE SCALE GENOMIC DNA]</scope>
    <source>
        <strain evidence="3">HAMBI 2942 / LMG 23838 / WSM1271</strain>
    </source>
</reference>
<dbReference type="OrthoDB" id="9864784at2"/>
<evidence type="ECO:0000256" key="1">
    <source>
        <dbReference type="SAM" id="Phobius"/>
    </source>
</evidence>
<dbReference type="AlphaFoldDB" id="E8TJN6"/>
<dbReference type="EMBL" id="CP002447">
    <property type="protein sequence ID" value="ADV14897.1"/>
    <property type="molecule type" value="Genomic_DNA"/>
</dbReference>
<keyword evidence="1" id="KW-0812">Transmembrane</keyword>
<dbReference type="HOGENOM" id="CLU_2288168_0_0_5"/>
<keyword evidence="1" id="KW-1133">Transmembrane helix</keyword>
<protein>
    <submittedName>
        <fullName evidence="2">Uncharacterized protein</fullName>
    </submittedName>
</protein>
<dbReference type="GeneID" id="90993116"/>
<dbReference type="STRING" id="765698.Mesci_5879"/>
<gene>
    <name evidence="2" type="ordered locus">Mesci_5879</name>
</gene>
<proteinExistence type="predicted"/>
<keyword evidence="1" id="KW-0472">Membrane</keyword>
<sequence length="101" mass="11339">MDKADSGLRLLIAGACIAVIVGVGYYLFGEYRNYQRQKDEAEQEQLQAVLREDCVDQLAKLNKAFGISPTEKNRIANCLYMGSLTDAEVAERERVLDVPLR</sequence>
<accession>E8TJN6</accession>
<name>E8TJN6_MESCW</name>
<dbReference type="KEGG" id="mci:Mesci_5879"/>
<evidence type="ECO:0000313" key="3">
    <source>
        <dbReference type="Proteomes" id="UP000007471"/>
    </source>
</evidence>
<organism evidence="2 3">
    <name type="scientific">Mesorhizobium ciceri biovar biserrulae (strain HAMBI 2942 / LMG 23838 / WSM1271)</name>
    <dbReference type="NCBI Taxonomy" id="765698"/>
    <lineage>
        <taxon>Bacteria</taxon>
        <taxon>Pseudomonadati</taxon>
        <taxon>Pseudomonadota</taxon>
        <taxon>Alphaproteobacteria</taxon>
        <taxon>Hyphomicrobiales</taxon>
        <taxon>Phyllobacteriaceae</taxon>
        <taxon>Mesorhizobium</taxon>
    </lineage>
</organism>
<dbReference type="Proteomes" id="UP000007471">
    <property type="component" value="Chromosome"/>
</dbReference>
<dbReference type="RefSeq" id="WP_013533546.1">
    <property type="nucleotide sequence ID" value="NC_014923.1"/>
</dbReference>
<feature type="transmembrane region" description="Helical" evidence="1">
    <location>
        <begin position="6"/>
        <end position="28"/>
    </location>
</feature>
<dbReference type="PATRIC" id="fig|765698.3.peg.6375"/>